<keyword evidence="3" id="KW-1185">Reference proteome</keyword>
<evidence type="ECO:0000313" key="3">
    <source>
        <dbReference type="Proteomes" id="UP000601041"/>
    </source>
</evidence>
<comment type="caution">
    <text evidence="2">The sequence shown here is derived from an EMBL/GenBank/DDBJ whole genome shotgun (WGS) entry which is preliminary data.</text>
</comment>
<dbReference type="EMBL" id="CABFWE030000011">
    <property type="protein sequence ID" value="CAD7047309.1"/>
    <property type="molecule type" value="Genomic_DNA"/>
</dbReference>
<evidence type="ECO:0000256" key="1">
    <source>
        <dbReference type="SAM" id="MobiDB-lite"/>
    </source>
</evidence>
<feature type="region of interest" description="Disordered" evidence="1">
    <location>
        <begin position="1"/>
        <end position="24"/>
    </location>
</feature>
<gene>
    <name evidence="2" type="ORF">RHAB21_03763</name>
</gene>
<proteinExistence type="predicted"/>
<name>A0ABM8PT96_9HYPH</name>
<protein>
    <submittedName>
        <fullName evidence="2">Uncharacterized protein</fullName>
    </submittedName>
</protein>
<organism evidence="2 3">
    <name type="scientific">Pseudorhizobium halotolerans</name>
    <dbReference type="NCBI Taxonomy" id="1233081"/>
    <lineage>
        <taxon>Bacteria</taxon>
        <taxon>Pseudomonadati</taxon>
        <taxon>Pseudomonadota</taxon>
        <taxon>Alphaproteobacteria</taxon>
        <taxon>Hyphomicrobiales</taxon>
        <taxon>Rhizobiaceae</taxon>
        <taxon>Rhizobium/Agrobacterium group</taxon>
        <taxon>Pseudorhizobium</taxon>
    </lineage>
</organism>
<dbReference type="Proteomes" id="UP000601041">
    <property type="component" value="Unassembled WGS sequence"/>
</dbReference>
<sequence length="244" mass="26853">MHEAGGRDPLRIFDEPVERPGERHESWDFLGPDVGNSATQLTVGCLGPELLATLLEPIVQGLQCWKARDRLKEAMTRILHVLLDLSLLPAGSRIAELGLEHIMAGHRHEADVDVALFATTNLVDRRAHVVVDAATRNATEDTEGMVVGIEQHLVRLQEVCPDDEGPGVAQLRVGDLQLGALIANDRPIFRPVELEGLAWFERQGHKCPAARRLQFPLTIIAPFPRKGSHTIVRPLVAEADKISV</sequence>
<accession>A0ABM8PT96</accession>
<evidence type="ECO:0000313" key="2">
    <source>
        <dbReference type="EMBL" id="CAD7047309.1"/>
    </source>
</evidence>
<reference evidence="2 3" key="1">
    <citation type="submission" date="2020-11" db="EMBL/GenBank/DDBJ databases">
        <authorList>
            <person name="Lassalle F."/>
        </authorList>
    </citation>
    <scope>NUCLEOTIDE SEQUENCE [LARGE SCALE GENOMIC DNA]</scope>
    <source>
        <strain evidence="2 3">AB21</strain>
    </source>
</reference>